<dbReference type="KEGG" id="bao:BAMF_2474"/>
<dbReference type="PANTHER" id="PTHR43581">
    <property type="entry name" value="ATP/GTP PHOSPHATASE"/>
    <property type="match status" value="1"/>
</dbReference>
<dbReference type="InterPro" id="IPR041685">
    <property type="entry name" value="AAA_GajA/Old/RecF-like"/>
</dbReference>
<dbReference type="EMBL" id="FN597644">
    <property type="protein sequence ID" value="CBI43600.1"/>
    <property type="molecule type" value="Genomic_DNA"/>
</dbReference>
<proteinExistence type="predicted"/>
<evidence type="ECO:0000313" key="3">
    <source>
        <dbReference type="EMBL" id="CBI43600.1"/>
    </source>
</evidence>
<sequence length="604" mass="69511">MANINLSYLRVSNFRSIEKIEVDLFDFTSLIGPNNCGKSSIIRAIEIFLNQSKPSIDEWRKGFENEEIIIEGVFDHILDWERDTPGVAGLVNDGKIKLRLRASLKDGKVESFYEAYIKQYEINGFQEKWSENSHTIKQIATSLGIDGTKWRTKANRERVKEEIKQTNPELVTLSEEDWTSENISIAPALKQALPNAVIIPAVKDASDELKPTNTTIFGTLLKQIILPAIQNMNEYRNLMENVELLSKKLSGELEEETPIISQLTNDISNRMSSIIESKIKFAMSTPDTNKFVGNYTTLLMDDGVETTIERQGHGSQRALIFALIEVLANHSSKNTSEEMTRSTILLFEEPELYLHPHLMIRLKNALKYISKQTQWQVLISTHSPFLIDVVENPMSLAILNRKNSSEAPYINQLKQDPFEKGINIESEKNALRASLDFHPTVNQAFFAKRVVLVEGDTEKSLFNHRLRVHEHYEISEEVFNTTTIVSCGGKWTIVPFAKLLKAFKIPFRIVHDCDRKDRTDEELESIRGIDPYKANEQIRIAADGEQIFLVEDTLENLLWEKGTKIPSKDKPFRTWKRINDLMENREELEKFPRLKDLFDFVYKW</sequence>
<dbReference type="CDD" id="cd01026">
    <property type="entry name" value="TOPRIM_OLD"/>
    <property type="match status" value="1"/>
</dbReference>
<dbReference type="SUPFAM" id="SSF52540">
    <property type="entry name" value="P-loop containing nucleoside triphosphate hydrolases"/>
    <property type="match status" value="1"/>
</dbReference>
<dbReference type="PANTHER" id="PTHR43581:SF4">
    <property type="entry name" value="ATP_GTP PHOSPHATASE"/>
    <property type="match status" value="1"/>
</dbReference>
<keyword evidence="4" id="KW-1185">Reference proteome</keyword>
<evidence type="ECO:0000313" key="4">
    <source>
        <dbReference type="Proteomes" id="UP000006562"/>
    </source>
</evidence>
<dbReference type="Proteomes" id="UP000006562">
    <property type="component" value="Chromosome"/>
</dbReference>
<feature type="domain" description="OLD protein-like TOPRIM" evidence="2">
    <location>
        <begin position="445"/>
        <end position="514"/>
    </location>
</feature>
<reference evidence="3 4" key="1">
    <citation type="journal article" date="2011" name="Int. J. Syst. Evol. Microbiol.">
        <title>Relationship of Bacillus amyloliquefaciens clades associated with strains DSM 7T and FZB42T: a proposal for Bacillus amyloliquefaciens subsp. amyloliquefaciens subsp. nov. and Bacillus amyloliquefaciens subsp. plantarum subsp. nov. based on complete genome sequence comparisons.</title>
        <authorList>
            <person name="Borriss R."/>
            <person name="Chen X.H."/>
            <person name="Rueckert C."/>
            <person name="Blom J."/>
            <person name="Becker A."/>
            <person name="Baumgarth B."/>
            <person name="Fan B."/>
            <person name="Pukall R."/>
            <person name="Schumann P."/>
            <person name="Sproer C."/>
            <person name="Junge H."/>
            <person name="Vater J."/>
            <person name="Puhler A."/>
            <person name="Klenk H.P."/>
        </authorList>
    </citation>
    <scope>NUCLEOTIDE SEQUENCE [LARGE SCALE GENOMIC DNA]</scope>
    <source>
        <strain evidence="4">DSM 7</strain>
    </source>
</reference>
<dbReference type="InterPro" id="IPR034139">
    <property type="entry name" value="TOPRIM_OLD"/>
</dbReference>
<name>A0A9P1NIL9_BACAS</name>
<organism evidence="3 4">
    <name type="scientific">Bacillus amyloliquefaciens (strain ATCC 23350 / DSM 7 / BCRC 11601 / CCUG 28519 / NBRC 15535 / NRRL B-14393 / F)</name>
    <dbReference type="NCBI Taxonomy" id="692420"/>
    <lineage>
        <taxon>Bacteria</taxon>
        <taxon>Bacillati</taxon>
        <taxon>Bacillota</taxon>
        <taxon>Bacilli</taxon>
        <taxon>Bacillales</taxon>
        <taxon>Bacillaceae</taxon>
        <taxon>Bacillus</taxon>
        <taxon>Bacillus amyloliquefaciens group</taxon>
    </lineage>
</organism>
<gene>
    <name evidence="3" type="primary">old</name>
    <name evidence="3" type="ordered locus">BAMF_2474</name>
</gene>
<dbReference type="AlphaFoldDB" id="A0A9P1NIL9"/>
<feature type="domain" description="Endonuclease GajA/Old nuclease/RecF-like AAA" evidence="1">
    <location>
        <begin position="6"/>
        <end position="387"/>
    </location>
</feature>
<protein>
    <submittedName>
        <fullName evidence="3">Overcoming lysogenization defect protein</fullName>
    </submittedName>
</protein>
<reference evidence="4" key="2">
    <citation type="journal article" date="2011" name="J. Biotechnol.">
        <title>Genome sequence of B. amyloliquefaciens type strain DSM7(T) reveals differences to plant-associated B. amyloliquefaciens FZB42.</title>
        <authorList>
            <person name="Ruckert C."/>
            <person name="Blom J."/>
            <person name="Chen X."/>
            <person name="Reva O."/>
            <person name="Borriss R."/>
        </authorList>
    </citation>
    <scope>NUCLEOTIDE SEQUENCE [LARGE SCALE GENOMIC DNA]</scope>
    <source>
        <strain evidence="4">DSM 7</strain>
    </source>
</reference>
<dbReference type="Pfam" id="PF20469">
    <property type="entry name" value="OLD-like_TOPRIM"/>
    <property type="match status" value="1"/>
</dbReference>
<dbReference type="Gene3D" id="3.40.50.300">
    <property type="entry name" value="P-loop containing nucleotide triphosphate hydrolases"/>
    <property type="match status" value="1"/>
</dbReference>
<dbReference type="Pfam" id="PF13175">
    <property type="entry name" value="AAA_15"/>
    <property type="match status" value="1"/>
</dbReference>
<accession>A0A9P1NIL9</accession>
<evidence type="ECO:0000259" key="2">
    <source>
        <dbReference type="Pfam" id="PF20469"/>
    </source>
</evidence>
<dbReference type="InterPro" id="IPR051396">
    <property type="entry name" value="Bact_Antivir_Def_Nuclease"/>
</dbReference>
<dbReference type="InterPro" id="IPR027417">
    <property type="entry name" value="P-loop_NTPase"/>
</dbReference>
<dbReference type="RefSeq" id="WP_013352953.1">
    <property type="nucleotide sequence ID" value="NC_014551.1"/>
</dbReference>
<evidence type="ECO:0000259" key="1">
    <source>
        <dbReference type="Pfam" id="PF13175"/>
    </source>
</evidence>